<gene>
    <name evidence="2" type="ORF">A2415_02190</name>
</gene>
<keyword evidence="1" id="KW-0812">Transmembrane</keyword>
<evidence type="ECO:0000313" key="3">
    <source>
        <dbReference type="Proteomes" id="UP000179113"/>
    </source>
</evidence>
<evidence type="ECO:0000256" key="1">
    <source>
        <dbReference type="SAM" id="Phobius"/>
    </source>
</evidence>
<keyword evidence="1" id="KW-1133">Transmembrane helix</keyword>
<accession>A0A1F4WH92</accession>
<organism evidence="2 3">
    <name type="scientific">candidate division WWE3 bacterium RIFOXYC1_FULL_39_7</name>
    <dbReference type="NCBI Taxonomy" id="1802643"/>
    <lineage>
        <taxon>Bacteria</taxon>
        <taxon>Katanobacteria</taxon>
    </lineage>
</organism>
<dbReference type="Proteomes" id="UP000179113">
    <property type="component" value="Unassembled WGS sequence"/>
</dbReference>
<comment type="caution">
    <text evidence="2">The sequence shown here is derived from an EMBL/GenBank/DDBJ whole genome shotgun (WGS) entry which is preliminary data.</text>
</comment>
<name>A0A1F4WH92_UNCKA</name>
<protein>
    <submittedName>
        <fullName evidence="2">Uncharacterized protein</fullName>
    </submittedName>
</protein>
<keyword evidence="1" id="KW-0472">Membrane</keyword>
<reference evidence="2 3" key="1">
    <citation type="journal article" date="2016" name="Nat. Commun.">
        <title>Thousands of microbial genomes shed light on interconnected biogeochemical processes in an aquifer system.</title>
        <authorList>
            <person name="Anantharaman K."/>
            <person name="Brown C.T."/>
            <person name="Hug L.A."/>
            <person name="Sharon I."/>
            <person name="Castelle C.J."/>
            <person name="Probst A.J."/>
            <person name="Thomas B.C."/>
            <person name="Singh A."/>
            <person name="Wilkins M.J."/>
            <person name="Karaoz U."/>
            <person name="Brodie E.L."/>
            <person name="Williams K.H."/>
            <person name="Hubbard S.S."/>
            <person name="Banfield J.F."/>
        </authorList>
    </citation>
    <scope>NUCLEOTIDE SEQUENCE [LARGE SCALE GENOMIC DNA]</scope>
</reference>
<dbReference type="AlphaFoldDB" id="A0A1F4WH92"/>
<dbReference type="EMBL" id="MEWA01000033">
    <property type="protein sequence ID" value="OGC68739.1"/>
    <property type="molecule type" value="Genomic_DNA"/>
</dbReference>
<evidence type="ECO:0000313" key="2">
    <source>
        <dbReference type="EMBL" id="OGC68739.1"/>
    </source>
</evidence>
<proteinExistence type="predicted"/>
<feature type="transmembrane region" description="Helical" evidence="1">
    <location>
        <begin position="27"/>
        <end position="51"/>
    </location>
</feature>
<sequence length="159" mass="17693">MISLYETTEYTGFAKDTEAARPKKGKAALLAAVFLIPALLALSAFVLSSYYTDFANKCFIKIRSEVHNGNADEIKNILSAIRFKDSASYREICENVSAVHETYCVQSEANTSKVNFLKDVGCYLNGSGYVFLRPLRSDDKVGFEDRVAFMIRLAKSGFN</sequence>